<sequence length="62" mass="6285">MPSIRTARVLAVAAAPPPAAALFAGVGRDDSGNAAVTRQQADGSAFTAVRQGDVIVDFVGFR</sequence>
<accession>A0A2I0SBJ8</accession>
<name>A0A2I0SBJ8_9ACTN</name>
<dbReference type="EMBL" id="PJOS01000192">
    <property type="protein sequence ID" value="PKT67273.1"/>
    <property type="molecule type" value="Genomic_DNA"/>
</dbReference>
<evidence type="ECO:0000256" key="1">
    <source>
        <dbReference type="SAM" id="SignalP"/>
    </source>
</evidence>
<dbReference type="AlphaFoldDB" id="A0A2I0SBJ8"/>
<protein>
    <submittedName>
        <fullName evidence="2">Uncharacterized protein</fullName>
    </submittedName>
</protein>
<evidence type="ECO:0000313" key="3">
    <source>
        <dbReference type="Proteomes" id="UP000236178"/>
    </source>
</evidence>
<feature type="signal peptide" evidence="1">
    <location>
        <begin position="1"/>
        <end position="21"/>
    </location>
</feature>
<dbReference type="Proteomes" id="UP000236178">
    <property type="component" value="Unassembled WGS sequence"/>
</dbReference>
<dbReference type="RefSeq" id="WP_103554739.1">
    <property type="nucleotide sequence ID" value="NZ_JBHJSK010000055.1"/>
</dbReference>
<proteinExistence type="predicted"/>
<keyword evidence="1" id="KW-0732">Signal</keyword>
<feature type="chain" id="PRO_5014116765" evidence="1">
    <location>
        <begin position="22"/>
        <end position="62"/>
    </location>
</feature>
<keyword evidence="3" id="KW-1185">Reference proteome</keyword>
<organism evidence="2 3">
    <name type="scientific">Streptomyces populi</name>
    <dbReference type="NCBI Taxonomy" id="2058924"/>
    <lineage>
        <taxon>Bacteria</taxon>
        <taxon>Bacillati</taxon>
        <taxon>Actinomycetota</taxon>
        <taxon>Actinomycetes</taxon>
        <taxon>Kitasatosporales</taxon>
        <taxon>Streptomycetaceae</taxon>
        <taxon>Streptomyces</taxon>
    </lineage>
</organism>
<evidence type="ECO:0000313" key="2">
    <source>
        <dbReference type="EMBL" id="PKT67273.1"/>
    </source>
</evidence>
<reference evidence="2 3" key="1">
    <citation type="submission" date="2017-12" db="EMBL/GenBank/DDBJ databases">
        <title>Streptomyces populusis sp. nov., a novel endophytic actinobacterium isolated from stems of Populus adenopoda Maxim.</title>
        <authorList>
            <person name="Wang Z."/>
        </authorList>
    </citation>
    <scope>NUCLEOTIDE SEQUENCE [LARGE SCALE GENOMIC DNA]</scope>
    <source>
        <strain evidence="2 3">A249</strain>
    </source>
</reference>
<comment type="caution">
    <text evidence="2">The sequence shown here is derived from an EMBL/GenBank/DDBJ whole genome shotgun (WGS) entry which is preliminary data.</text>
</comment>
<gene>
    <name evidence="2" type="ORF">CW362_41325</name>
</gene>